<evidence type="ECO:0000313" key="2">
    <source>
        <dbReference type="Proteomes" id="UP000029889"/>
    </source>
</evidence>
<sequence length="147" mass="17519">MKYNIVEMVNYVLKNNAWSLKDEYIDNIGEVRVFCFDINLHETTDLNTCFNIFMGYTLDNYFYSIDVYFERVIFRIYDFEFDDEDEDGDGDGDDKSIELIFDDVNTEEKFFQYCLLNDLRGLTFEDIKAILKVQKLIPEEVLNPLND</sequence>
<gene>
    <name evidence="1" type="primary">141</name>
    <name evidence="1" type="ORF">PBI_121Q_141</name>
</gene>
<dbReference type="Proteomes" id="UP000029889">
    <property type="component" value="Segment"/>
</dbReference>
<dbReference type="GeneID" id="22111181"/>
<organism evidence="1 2">
    <name type="scientific">Escherichia phage 121Q</name>
    <dbReference type="NCBI Taxonomy" id="1555202"/>
    <lineage>
        <taxon>Viruses</taxon>
        <taxon>Duplodnaviria</taxon>
        <taxon>Heunggongvirae</taxon>
        <taxon>Uroviricota</taxon>
        <taxon>Caudoviricetes</taxon>
        <taxon>Asteriusvirus</taxon>
        <taxon>Asteriusvirus av121Q</taxon>
    </lineage>
</organism>
<accession>A0A097EXA0</accession>
<keyword evidence="2" id="KW-1185">Reference proteome</keyword>
<reference evidence="1 2" key="1">
    <citation type="submission" date="2014-09" db="EMBL/GenBank/DDBJ databases">
        <authorList>
            <person name="Lapin J.S."/>
            <person name="Pope W.H."/>
            <person name="Hua J."/>
            <person name="Ford M.E."/>
            <person name="Conway J.F."/>
            <person name="Hatfull G.F."/>
            <person name="Hendrix R.W."/>
        </authorList>
    </citation>
    <scope>NUCLEOTIDE SEQUENCE [LARGE SCALE GENOMIC DNA]</scope>
</reference>
<dbReference type="KEGG" id="vg:22111181"/>
<dbReference type="RefSeq" id="YP_009101728.1">
    <property type="nucleotide sequence ID" value="NC_025447.1"/>
</dbReference>
<evidence type="ECO:0000313" key="1">
    <source>
        <dbReference type="EMBL" id="AIT14031.1"/>
    </source>
</evidence>
<name>A0A097EXA0_9CAUD</name>
<protein>
    <submittedName>
        <fullName evidence="1">Uncharacterized protein</fullName>
    </submittedName>
</protein>
<dbReference type="EMBL" id="KM507819">
    <property type="protein sequence ID" value="AIT14031.1"/>
    <property type="molecule type" value="Genomic_DNA"/>
</dbReference>
<proteinExistence type="predicted"/>